<gene>
    <name evidence="17" type="ORF">CRN84_15480</name>
</gene>
<dbReference type="STRING" id="1111728.GCA_000427805_00203"/>
<dbReference type="OrthoDB" id="9782159at2"/>
<feature type="binding site" description="axial binding residue" evidence="14">
    <location>
        <position position="150"/>
    </location>
    <ligand>
        <name>heme</name>
        <dbReference type="ChEBI" id="CHEBI:30413"/>
        <label>3</label>
    </ligand>
    <ligandPart>
        <name>Fe</name>
        <dbReference type="ChEBI" id="CHEBI:18248"/>
    </ligandPart>
</feature>
<dbReference type="InterPro" id="IPR024717">
    <property type="entry name" value="NapC/NirT/NrfH"/>
</dbReference>
<evidence type="ECO:0000256" key="2">
    <source>
        <dbReference type="ARBA" id="ARBA00007395"/>
    </source>
</evidence>
<evidence type="ECO:0000256" key="6">
    <source>
        <dbReference type="ARBA" id="ARBA00022692"/>
    </source>
</evidence>
<evidence type="ECO:0000256" key="8">
    <source>
        <dbReference type="ARBA" id="ARBA00022982"/>
    </source>
</evidence>
<evidence type="ECO:0000256" key="15">
    <source>
        <dbReference type="SAM" id="Phobius"/>
    </source>
</evidence>
<dbReference type="EMBL" id="PDDX01000001">
    <property type="protein sequence ID" value="PHI30640.1"/>
    <property type="molecule type" value="Genomic_DNA"/>
</dbReference>
<feature type="binding site" description="covalent" evidence="13">
    <location>
        <position position="177"/>
    </location>
    <ligand>
        <name>heme</name>
        <dbReference type="ChEBI" id="CHEBI:30413"/>
        <label>4</label>
    </ligand>
</feature>
<evidence type="ECO:0000256" key="7">
    <source>
        <dbReference type="ARBA" id="ARBA00022723"/>
    </source>
</evidence>
<dbReference type="InterPro" id="IPR005126">
    <property type="entry name" value="NapC/NirT_cyt_c_N"/>
</dbReference>
<dbReference type="PIRSF" id="PIRSF000013">
    <property type="entry name" value="4_hem_cytochrm_NapC"/>
    <property type="match status" value="1"/>
</dbReference>
<comment type="cofactor">
    <cofactor evidence="13">
        <name>heme</name>
        <dbReference type="ChEBI" id="CHEBI:30413"/>
    </cofactor>
    <text evidence="13">Binds 4 heme groups per subunit.</text>
</comment>
<dbReference type="Pfam" id="PF03264">
    <property type="entry name" value="Cytochrom_NNT"/>
    <property type="match status" value="1"/>
</dbReference>
<dbReference type="InterPro" id="IPR036280">
    <property type="entry name" value="Multihaem_cyt_sf"/>
</dbReference>
<proteinExistence type="inferred from homology"/>
<name>A0A2C6C2R8_9GAMM</name>
<evidence type="ECO:0000256" key="11">
    <source>
        <dbReference type="ARBA" id="ARBA00023136"/>
    </source>
</evidence>
<keyword evidence="7 12" id="KW-0479">Metal-binding</keyword>
<feature type="transmembrane region" description="Helical" evidence="15">
    <location>
        <begin position="21"/>
        <end position="42"/>
    </location>
</feature>
<keyword evidence="6 15" id="KW-0812">Transmembrane</keyword>
<keyword evidence="3 12" id="KW-0813">Transport</keyword>
<dbReference type="GO" id="GO:0046872">
    <property type="term" value="F:metal ion binding"/>
    <property type="evidence" value="ECO:0007669"/>
    <property type="project" value="UniProtKB-KW"/>
</dbReference>
<evidence type="ECO:0000313" key="18">
    <source>
        <dbReference type="Proteomes" id="UP000224974"/>
    </source>
</evidence>
<keyword evidence="5 12" id="KW-0349">Heme</keyword>
<organism evidence="17 18">
    <name type="scientific">Budvicia aquatica</name>
    <dbReference type="NCBI Taxonomy" id="82979"/>
    <lineage>
        <taxon>Bacteria</taxon>
        <taxon>Pseudomonadati</taxon>
        <taxon>Pseudomonadota</taxon>
        <taxon>Gammaproteobacteria</taxon>
        <taxon>Enterobacterales</taxon>
        <taxon>Budviciaceae</taxon>
        <taxon>Budvicia</taxon>
    </lineage>
</organism>
<evidence type="ECO:0000256" key="9">
    <source>
        <dbReference type="ARBA" id="ARBA00022989"/>
    </source>
</evidence>
<reference evidence="18" key="1">
    <citation type="submission" date="2017-09" db="EMBL/GenBank/DDBJ databases">
        <title>FDA dAtabase for Regulatory Grade micrObial Sequences (FDA-ARGOS): Supporting development and validation of Infectious Disease Dx tests.</title>
        <authorList>
            <person name="Minogue T."/>
            <person name="Wolcott M."/>
            <person name="Wasieloski L."/>
            <person name="Aguilar W."/>
            <person name="Moore D."/>
            <person name="Tallon L."/>
            <person name="Sadzewicz L."/>
            <person name="Ott S."/>
            <person name="Zhao X."/>
            <person name="Nagaraj S."/>
            <person name="Vavikolanu K."/>
            <person name="Aluvathingal J."/>
            <person name="Nadendla S."/>
            <person name="Sichtig H."/>
        </authorList>
    </citation>
    <scope>NUCLEOTIDE SEQUENCE [LARGE SCALE GENOMIC DNA]</scope>
    <source>
        <strain evidence="18">FDAARGOS_387</strain>
    </source>
</reference>
<evidence type="ECO:0000256" key="10">
    <source>
        <dbReference type="ARBA" id="ARBA00023004"/>
    </source>
</evidence>
<dbReference type="InterPro" id="IPR038266">
    <property type="entry name" value="NapC/NirT_cytc_sf"/>
</dbReference>
<dbReference type="GO" id="GO:0005886">
    <property type="term" value="C:plasma membrane"/>
    <property type="evidence" value="ECO:0007669"/>
    <property type="project" value="UniProtKB-SubCell"/>
</dbReference>
<evidence type="ECO:0000256" key="12">
    <source>
        <dbReference type="PIRNR" id="PIRNR000013"/>
    </source>
</evidence>
<feature type="binding site" description="covalent" evidence="13">
    <location>
        <position position="174"/>
    </location>
    <ligand>
        <name>heme</name>
        <dbReference type="ChEBI" id="CHEBI:30413"/>
        <label>4</label>
    </ligand>
</feature>
<feature type="binding site" description="covalent" evidence="13">
    <location>
        <position position="55"/>
    </location>
    <ligand>
        <name>heme</name>
        <dbReference type="ChEBI" id="CHEBI:30413"/>
        <label>1</label>
    </ligand>
</feature>
<evidence type="ECO:0000259" key="16">
    <source>
        <dbReference type="Pfam" id="PF03264"/>
    </source>
</evidence>
<keyword evidence="4" id="KW-1003">Cell membrane</keyword>
<feature type="binding site" description="covalent" evidence="13">
    <location>
        <position position="58"/>
    </location>
    <ligand>
        <name>heme</name>
        <dbReference type="ChEBI" id="CHEBI:30413"/>
        <label>1</label>
    </ligand>
</feature>
<keyword evidence="10 12" id="KW-0408">Iron</keyword>
<dbReference type="Proteomes" id="UP000224974">
    <property type="component" value="Unassembled WGS sequence"/>
</dbReference>
<dbReference type="GO" id="GO:0009055">
    <property type="term" value="F:electron transfer activity"/>
    <property type="evidence" value="ECO:0007669"/>
    <property type="project" value="TreeGrafter"/>
</dbReference>
<dbReference type="GO" id="GO:0019333">
    <property type="term" value="P:denitrification pathway"/>
    <property type="evidence" value="ECO:0007669"/>
    <property type="project" value="InterPro"/>
</dbReference>
<sequence length="203" mass="22910">MGEQKTSRLKGFIYRLSRSNKMALGGTLLMGILFGIGILTSLNVVTHYTSTDDFCISCHEMRDNIFIDEYKSSKHFTNHAGIKVACSSCHIPKEFMPKTVRKLRSAKELWGHITGVIGTPEKFTERRAEMAKTEQARMKASDSQECRNCHDVSTLTKRYVSIFHQESLKQGQTCIDCHKGIAHRLRDDTTAIRQKTGVIGKTP</sequence>
<dbReference type="RefSeq" id="WP_029092838.1">
    <property type="nucleotide sequence ID" value="NZ_PDDX01000001.1"/>
</dbReference>
<dbReference type="AlphaFoldDB" id="A0A2C6C2R8"/>
<evidence type="ECO:0000256" key="13">
    <source>
        <dbReference type="PIRSR" id="PIRSR000013-1"/>
    </source>
</evidence>
<dbReference type="SUPFAM" id="SSF48695">
    <property type="entry name" value="Multiheme cytochromes"/>
    <property type="match status" value="1"/>
</dbReference>
<protein>
    <recommendedName>
        <fullName evidence="12">Cytochrome c-type protein</fullName>
    </recommendedName>
</protein>
<comment type="subcellular location">
    <subcellularLocation>
        <location evidence="1">Cell membrane</location>
        <topology evidence="1">Single-pass membrane protein</topology>
    </subcellularLocation>
</comment>
<evidence type="ECO:0000256" key="3">
    <source>
        <dbReference type="ARBA" id="ARBA00022448"/>
    </source>
</evidence>
<accession>A0A2C6C2R8</accession>
<dbReference type="Gene3D" id="1.10.3820.10">
    <property type="entry name" value="Di-heme elbow motif domain"/>
    <property type="match status" value="1"/>
</dbReference>
<dbReference type="PANTHER" id="PTHR30333:SF3">
    <property type="entry name" value="CYTOCHROME C-TYPE PROTEIN TORY"/>
    <property type="match status" value="1"/>
</dbReference>
<feature type="binding site" description="axial binding residue" evidence="14">
    <location>
        <position position="90"/>
    </location>
    <ligand>
        <name>heme</name>
        <dbReference type="ChEBI" id="CHEBI:30413"/>
        <label>2</label>
    </ligand>
    <ligandPart>
        <name>Fe</name>
        <dbReference type="ChEBI" id="CHEBI:18248"/>
    </ligandPart>
</feature>
<comment type="PTM">
    <text evidence="12">Binds 4 heme groups per subunit.</text>
</comment>
<evidence type="ECO:0000256" key="4">
    <source>
        <dbReference type="ARBA" id="ARBA00022475"/>
    </source>
</evidence>
<dbReference type="GO" id="GO:0009061">
    <property type="term" value="P:anaerobic respiration"/>
    <property type="evidence" value="ECO:0007669"/>
    <property type="project" value="TreeGrafter"/>
</dbReference>
<feature type="binding site" description="axial binding residue" evidence="14">
    <location>
        <position position="178"/>
    </location>
    <ligand>
        <name>heme</name>
        <dbReference type="ChEBI" id="CHEBI:30413"/>
        <label>4</label>
    </ligand>
    <ligandPart>
        <name>Fe</name>
        <dbReference type="ChEBI" id="CHEBI:18248"/>
    </ligandPart>
</feature>
<feature type="binding site" description="axial binding residue" evidence="14">
    <location>
        <position position="183"/>
    </location>
    <ligand>
        <name>heme</name>
        <dbReference type="ChEBI" id="CHEBI:30413"/>
        <label>2</label>
    </ligand>
    <ligandPart>
        <name>Fe</name>
        <dbReference type="ChEBI" id="CHEBI:18248"/>
    </ligandPart>
</feature>
<evidence type="ECO:0000256" key="1">
    <source>
        <dbReference type="ARBA" id="ARBA00004162"/>
    </source>
</evidence>
<feature type="binding site" evidence="13">
    <location>
        <position position="89"/>
    </location>
    <ligand>
        <name>a menaquinol</name>
        <dbReference type="ChEBI" id="CHEBI:18151"/>
    </ligand>
</feature>
<feature type="binding site" description="axial binding residue" evidence="14">
    <location>
        <position position="61"/>
    </location>
    <ligand>
        <name>heme</name>
        <dbReference type="ChEBI" id="CHEBI:30413"/>
        <label>1</label>
    </ligand>
    <ligandPart>
        <name>Fe</name>
        <dbReference type="ChEBI" id="CHEBI:18248"/>
    </ligandPart>
</feature>
<comment type="similarity">
    <text evidence="2">Belongs to the NapC/NirT/NrfH family.</text>
</comment>
<feature type="binding site" description="covalent" evidence="13">
    <location>
        <position position="86"/>
    </location>
    <ligand>
        <name>heme</name>
        <dbReference type="ChEBI" id="CHEBI:30413"/>
        <label>2</label>
    </ligand>
</feature>
<keyword evidence="11 15" id="KW-0472">Membrane</keyword>
<evidence type="ECO:0000256" key="5">
    <source>
        <dbReference type="ARBA" id="ARBA00022617"/>
    </source>
</evidence>
<evidence type="ECO:0000313" key="17">
    <source>
        <dbReference type="EMBL" id="PHI30640.1"/>
    </source>
</evidence>
<feature type="binding site" description="covalent" evidence="13">
    <location>
        <position position="146"/>
    </location>
    <ligand>
        <name>heme</name>
        <dbReference type="ChEBI" id="CHEBI:30413"/>
        <label>3</label>
    </ligand>
</feature>
<keyword evidence="8 12" id="KW-0249">Electron transport</keyword>
<keyword evidence="18" id="KW-1185">Reference proteome</keyword>
<evidence type="ECO:0000256" key="14">
    <source>
        <dbReference type="PIRSR" id="PIRSR000013-2"/>
    </source>
</evidence>
<keyword evidence="9 15" id="KW-1133">Transmembrane helix</keyword>
<feature type="binding site" description="axial binding residue" evidence="14">
    <location>
        <position position="108"/>
    </location>
    <ligand>
        <name>heme</name>
        <dbReference type="ChEBI" id="CHEBI:30413"/>
        <label>1</label>
    </ligand>
    <ligandPart>
        <name>Fe</name>
        <dbReference type="ChEBI" id="CHEBI:18248"/>
    </ligandPart>
</feature>
<dbReference type="PANTHER" id="PTHR30333">
    <property type="entry name" value="CYTOCHROME C-TYPE PROTEIN"/>
    <property type="match status" value="1"/>
</dbReference>
<feature type="binding site" description="covalent" evidence="13">
    <location>
        <position position="149"/>
    </location>
    <ligand>
        <name>heme</name>
        <dbReference type="ChEBI" id="CHEBI:30413"/>
        <label>3</label>
    </ligand>
</feature>
<feature type="domain" description="NapC/NirT cytochrome c N-terminal" evidence="16">
    <location>
        <begin position="19"/>
        <end position="186"/>
    </location>
</feature>
<dbReference type="GO" id="GO:0020037">
    <property type="term" value="F:heme binding"/>
    <property type="evidence" value="ECO:0007669"/>
    <property type="project" value="InterPro"/>
</dbReference>
<dbReference type="InterPro" id="IPR051174">
    <property type="entry name" value="Cytochrome_c-type_ET"/>
</dbReference>
<comment type="caution">
    <text evidence="17">The sequence shown here is derived from an EMBL/GenBank/DDBJ whole genome shotgun (WGS) entry which is preliminary data.</text>
</comment>